<evidence type="ECO:0000313" key="3">
    <source>
        <dbReference type="Proteomes" id="UP000067683"/>
    </source>
</evidence>
<dbReference type="InterPro" id="IPR010982">
    <property type="entry name" value="Lambda_DNA-bd_dom_sf"/>
</dbReference>
<proteinExistence type="predicted"/>
<keyword evidence="3" id="KW-1185">Reference proteome</keyword>
<dbReference type="EMBL" id="CP013659">
    <property type="protein sequence ID" value="ALS76881.1"/>
    <property type="molecule type" value="Genomic_DNA"/>
</dbReference>
<dbReference type="OrthoDB" id="2969743at2"/>
<name>A0A0U2ZLI5_9BACL</name>
<dbReference type="KEGG" id="prt:AUC31_17375"/>
<evidence type="ECO:0000259" key="1">
    <source>
        <dbReference type="PROSITE" id="PS50943"/>
    </source>
</evidence>
<sequence length="173" mass="19870">MMTMTKNRLTQAMREMRGDETQQQMAMELNVSREAVTKYEGGARNIPQDIAQNLMAKHDNPRFALALRSQYTKTGPMWLDGPNVDLHRSAVREKTLEEIKEAYEAIKALSFAQPFQSLSSWHSPQIEKVLEEAVEAITSLEHLVVVVCEEASISYNETWHKHHIQLRSKGYLQ</sequence>
<gene>
    <name evidence="2" type="ORF">AUC31_17375</name>
</gene>
<dbReference type="AlphaFoldDB" id="A0A0U2ZLI5"/>
<organism evidence="2 3">
    <name type="scientific">Planococcus rifietoensis</name>
    <dbReference type="NCBI Taxonomy" id="200991"/>
    <lineage>
        <taxon>Bacteria</taxon>
        <taxon>Bacillati</taxon>
        <taxon>Bacillota</taxon>
        <taxon>Bacilli</taxon>
        <taxon>Bacillales</taxon>
        <taxon>Caryophanaceae</taxon>
        <taxon>Planococcus</taxon>
    </lineage>
</organism>
<evidence type="ECO:0000313" key="2">
    <source>
        <dbReference type="EMBL" id="ALS76881.1"/>
    </source>
</evidence>
<reference evidence="2" key="1">
    <citation type="submission" date="2016-01" db="EMBL/GenBank/DDBJ databases">
        <title>Complete genome of Planococcus rifietoensis type strain M8.</title>
        <authorList>
            <person name="See-Too W.S."/>
        </authorList>
    </citation>
    <scope>NUCLEOTIDE SEQUENCE [LARGE SCALE GENOMIC DNA]</scope>
    <source>
        <strain evidence="2">M8</strain>
    </source>
</reference>
<dbReference type="PROSITE" id="PS50943">
    <property type="entry name" value="HTH_CROC1"/>
    <property type="match status" value="1"/>
</dbReference>
<dbReference type="CDD" id="cd00093">
    <property type="entry name" value="HTH_XRE"/>
    <property type="match status" value="1"/>
</dbReference>
<dbReference type="InterPro" id="IPR001387">
    <property type="entry name" value="Cro/C1-type_HTH"/>
</dbReference>
<accession>A0A0U2ZLI5</accession>
<protein>
    <recommendedName>
        <fullName evidence="1">HTH cro/C1-type domain-containing protein</fullName>
    </recommendedName>
</protein>
<dbReference type="SUPFAM" id="SSF47413">
    <property type="entry name" value="lambda repressor-like DNA-binding domains"/>
    <property type="match status" value="1"/>
</dbReference>
<dbReference type="Proteomes" id="UP000067683">
    <property type="component" value="Chromosome"/>
</dbReference>
<dbReference type="STRING" id="200991.AUC31_17375"/>
<dbReference type="Gene3D" id="1.10.260.40">
    <property type="entry name" value="lambda repressor-like DNA-binding domains"/>
    <property type="match status" value="1"/>
</dbReference>
<dbReference type="GO" id="GO:0003677">
    <property type="term" value="F:DNA binding"/>
    <property type="evidence" value="ECO:0007669"/>
    <property type="project" value="InterPro"/>
</dbReference>
<feature type="domain" description="HTH cro/C1-type" evidence="1">
    <location>
        <begin position="21"/>
        <end position="54"/>
    </location>
</feature>